<dbReference type="AlphaFoldDB" id="C1B625"/>
<dbReference type="InterPro" id="IPR005471">
    <property type="entry name" value="Tscrpt_reg_IclR_N"/>
</dbReference>
<dbReference type="STRING" id="632772.ROP_71890"/>
<keyword evidence="2" id="KW-0238">DNA-binding</keyword>
<name>C1B625_RHOOB</name>
<keyword evidence="3" id="KW-0804">Transcription</keyword>
<dbReference type="GO" id="GO:0045892">
    <property type="term" value="P:negative regulation of DNA-templated transcription"/>
    <property type="evidence" value="ECO:0007669"/>
    <property type="project" value="TreeGrafter"/>
</dbReference>
<dbReference type="Pfam" id="PF01614">
    <property type="entry name" value="IclR_C"/>
    <property type="match status" value="1"/>
</dbReference>
<evidence type="ECO:0000313" key="6">
    <source>
        <dbReference type="EMBL" id="BAH55436.1"/>
    </source>
</evidence>
<dbReference type="Pfam" id="PF09339">
    <property type="entry name" value="HTH_IclR"/>
    <property type="match status" value="1"/>
</dbReference>
<sequence length="290" mass="30232">MVDRVGEILGTESNMAEESSGGIRSVERAATLIQAIADAGKSGSRLTDLALVTGLSKTTVHRLLGTLTKLGWVELDESRSAYVLGLPLVGIGMAASDRHGFTSLAAPHLNRLAELTSDTVYLTVKAGSQAVCVDRVVGTYPIRAITTQIGDRRMLGSCAGSLALLAWAEDDEVDRLLTSIPGTQLSGSVLPDPAALPALIQRARTAGFAQAPTTLVPGAEGIGVPIVGASGTAIAAFSVEAVSARLSEPRRTHVVEWMKREAVAFAQRLQQLDGASNEGTVRKLLQPGTA</sequence>
<dbReference type="PANTHER" id="PTHR30136">
    <property type="entry name" value="HELIX-TURN-HELIX TRANSCRIPTIONAL REGULATOR, ICLR FAMILY"/>
    <property type="match status" value="1"/>
</dbReference>
<dbReference type="Proteomes" id="UP000002212">
    <property type="component" value="Chromosome"/>
</dbReference>
<gene>
    <name evidence="6" type="ordered locus">ROP_71890</name>
</gene>
<dbReference type="GO" id="GO:0003677">
    <property type="term" value="F:DNA binding"/>
    <property type="evidence" value="ECO:0007669"/>
    <property type="project" value="UniProtKB-KW"/>
</dbReference>
<dbReference type="InterPro" id="IPR050707">
    <property type="entry name" value="HTH_MetabolicPath_Reg"/>
</dbReference>
<evidence type="ECO:0000313" key="7">
    <source>
        <dbReference type="Proteomes" id="UP000002212"/>
    </source>
</evidence>
<evidence type="ECO:0000256" key="1">
    <source>
        <dbReference type="ARBA" id="ARBA00023015"/>
    </source>
</evidence>
<proteinExistence type="predicted"/>
<protein>
    <submittedName>
        <fullName evidence="6">Putative IclR family transcriptional regulator</fullName>
    </submittedName>
</protein>
<dbReference type="HOGENOM" id="CLU_062618_4_0_11"/>
<dbReference type="Gene3D" id="3.30.450.40">
    <property type="match status" value="1"/>
</dbReference>
<evidence type="ECO:0000259" key="4">
    <source>
        <dbReference type="PROSITE" id="PS51077"/>
    </source>
</evidence>
<dbReference type="KEGG" id="rop:ROP_71890"/>
<dbReference type="PROSITE" id="PS51078">
    <property type="entry name" value="ICLR_ED"/>
    <property type="match status" value="1"/>
</dbReference>
<evidence type="ECO:0000259" key="5">
    <source>
        <dbReference type="PROSITE" id="PS51078"/>
    </source>
</evidence>
<dbReference type="EMBL" id="AP011115">
    <property type="protein sequence ID" value="BAH55436.1"/>
    <property type="molecule type" value="Genomic_DNA"/>
</dbReference>
<reference evidence="6 7" key="1">
    <citation type="submission" date="2009-03" db="EMBL/GenBank/DDBJ databases">
        <title>Comparison of the complete genome sequences of Rhodococcus erythropolis PR4 and Rhodococcus opacus B4.</title>
        <authorList>
            <person name="Takarada H."/>
            <person name="Sekine M."/>
            <person name="Hosoyama A."/>
            <person name="Yamada R."/>
            <person name="Fujisawa T."/>
            <person name="Omata S."/>
            <person name="Shimizu A."/>
            <person name="Tsukatani N."/>
            <person name="Tanikawa S."/>
            <person name="Fujita N."/>
            <person name="Harayama S."/>
        </authorList>
    </citation>
    <scope>NUCLEOTIDE SEQUENCE [LARGE SCALE GENOMIC DNA]</scope>
    <source>
        <strain evidence="6 7">B4</strain>
    </source>
</reference>
<dbReference type="GO" id="GO:0003700">
    <property type="term" value="F:DNA-binding transcription factor activity"/>
    <property type="evidence" value="ECO:0007669"/>
    <property type="project" value="TreeGrafter"/>
</dbReference>
<keyword evidence="1" id="KW-0805">Transcription regulation</keyword>
<dbReference type="PROSITE" id="PS51077">
    <property type="entry name" value="HTH_ICLR"/>
    <property type="match status" value="1"/>
</dbReference>
<evidence type="ECO:0000256" key="2">
    <source>
        <dbReference type="ARBA" id="ARBA00023125"/>
    </source>
</evidence>
<dbReference type="SUPFAM" id="SSF46785">
    <property type="entry name" value="Winged helix' DNA-binding domain"/>
    <property type="match status" value="1"/>
</dbReference>
<dbReference type="InterPro" id="IPR014757">
    <property type="entry name" value="Tscrpt_reg_IclR_C"/>
</dbReference>
<dbReference type="InterPro" id="IPR029016">
    <property type="entry name" value="GAF-like_dom_sf"/>
</dbReference>
<accession>C1B625</accession>
<dbReference type="InterPro" id="IPR036388">
    <property type="entry name" value="WH-like_DNA-bd_sf"/>
</dbReference>
<feature type="domain" description="IclR-ED" evidence="5">
    <location>
        <begin position="87"/>
        <end position="271"/>
    </location>
</feature>
<dbReference type="Gene3D" id="1.10.10.10">
    <property type="entry name" value="Winged helix-like DNA-binding domain superfamily/Winged helix DNA-binding domain"/>
    <property type="match status" value="1"/>
</dbReference>
<feature type="domain" description="HTH iclR-type" evidence="4">
    <location>
        <begin position="23"/>
        <end position="86"/>
    </location>
</feature>
<dbReference type="SUPFAM" id="SSF55781">
    <property type="entry name" value="GAF domain-like"/>
    <property type="match status" value="1"/>
</dbReference>
<evidence type="ECO:0000256" key="3">
    <source>
        <dbReference type="ARBA" id="ARBA00023163"/>
    </source>
</evidence>
<dbReference type="InterPro" id="IPR036390">
    <property type="entry name" value="WH_DNA-bd_sf"/>
</dbReference>
<dbReference type="PATRIC" id="fig|632772.20.peg.7501"/>
<dbReference type="PANTHER" id="PTHR30136:SF39">
    <property type="entry name" value="TRANSCRIPTIONAL REGULATORY PROTEIN"/>
    <property type="match status" value="1"/>
</dbReference>
<dbReference type="SMART" id="SM00346">
    <property type="entry name" value="HTH_ICLR"/>
    <property type="match status" value="1"/>
</dbReference>
<organism evidence="6 7">
    <name type="scientific">Rhodococcus opacus (strain B4)</name>
    <dbReference type="NCBI Taxonomy" id="632772"/>
    <lineage>
        <taxon>Bacteria</taxon>
        <taxon>Bacillati</taxon>
        <taxon>Actinomycetota</taxon>
        <taxon>Actinomycetes</taxon>
        <taxon>Mycobacteriales</taxon>
        <taxon>Nocardiaceae</taxon>
        <taxon>Rhodococcus</taxon>
    </lineage>
</organism>